<evidence type="ECO:0000313" key="3">
    <source>
        <dbReference type="Proteomes" id="UP001202328"/>
    </source>
</evidence>
<evidence type="ECO:0000313" key="2">
    <source>
        <dbReference type="EMBL" id="KAI3908999.1"/>
    </source>
</evidence>
<organism evidence="2 3">
    <name type="scientific">Papaver atlanticum</name>
    <dbReference type="NCBI Taxonomy" id="357466"/>
    <lineage>
        <taxon>Eukaryota</taxon>
        <taxon>Viridiplantae</taxon>
        <taxon>Streptophyta</taxon>
        <taxon>Embryophyta</taxon>
        <taxon>Tracheophyta</taxon>
        <taxon>Spermatophyta</taxon>
        <taxon>Magnoliopsida</taxon>
        <taxon>Ranunculales</taxon>
        <taxon>Papaveraceae</taxon>
        <taxon>Papaveroideae</taxon>
        <taxon>Papaver</taxon>
    </lineage>
</organism>
<dbReference type="Proteomes" id="UP001202328">
    <property type="component" value="Unassembled WGS sequence"/>
</dbReference>
<name>A0AAD4XEB3_9MAGN</name>
<accession>A0AAD4XEB3</accession>
<sequence length="79" mass="9134">MTLFPVVLRTIYLVLVNLKNKGINGSRVEKVMELVILLLTRTLFPGMCLSWFLVAFEWELLLSTSRGFLEEDFAKSRIL</sequence>
<proteinExistence type="predicted"/>
<reference evidence="2" key="1">
    <citation type="submission" date="2022-04" db="EMBL/GenBank/DDBJ databases">
        <title>A functionally conserved STORR gene fusion in Papaver species that diverged 16.8 million years ago.</title>
        <authorList>
            <person name="Catania T."/>
        </authorList>
    </citation>
    <scope>NUCLEOTIDE SEQUENCE</scope>
    <source>
        <strain evidence="2">S-188037</strain>
    </source>
</reference>
<comment type="caution">
    <text evidence="2">The sequence shown here is derived from an EMBL/GenBank/DDBJ whole genome shotgun (WGS) entry which is preliminary data.</text>
</comment>
<keyword evidence="3" id="KW-1185">Reference proteome</keyword>
<keyword evidence="1" id="KW-0812">Transmembrane</keyword>
<feature type="transmembrane region" description="Helical" evidence="1">
    <location>
        <begin position="34"/>
        <end position="56"/>
    </location>
</feature>
<dbReference type="EMBL" id="JAJJMB010010406">
    <property type="protein sequence ID" value="KAI3908999.1"/>
    <property type="molecule type" value="Genomic_DNA"/>
</dbReference>
<dbReference type="AlphaFoldDB" id="A0AAD4XEB3"/>
<keyword evidence="1" id="KW-0472">Membrane</keyword>
<gene>
    <name evidence="2" type="ORF">MKW98_008947</name>
</gene>
<evidence type="ECO:0000256" key="1">
    <source>
        <dbReference type="SAM" id="Phobius"/>
    </source>
</evidence>
<protein>
    <submittedName>
        <fullName evidence="2">Uncharacterized protein</fullName>
    </submittedName>
</protein>
<keyword evidence="1" id="KW-1133">Transmembrane helix</keyword>